<dbReference type="Pfam" id="PF01047">
    <property type="entry name" value="MarR"/>
    <property type="match status" value="1"/>
</dbReference>
<keyword evidence="3" id="KW-0804">Transcription</keyword>
<name>I7IBY7_9BURK</name>
<keyword evidence="1" id="KW-0805">Transcription regulation</keyword>
<evidence type="ECO:0000313" key="5">
    <source>
        <dbReference type="EMBL" id="CCG19622.1"/>
    </source>
</evidence>
<gene>
    <name evidence="5" type="ORF">KUM_0830</name>
</gene>
<dbReference type="GO" id="GO:0003677">
    <property type="term" value="F:DNA binding"/>
    <property type="evidence" value="ECO:0007669"/>
    <property type="project" value="UniProtKB-KW"/>
</dbReference>
<dbReference type="HOGENOM" id="CLU_152010_0_0_4"/>
<evidence type="ECO:0000256" key="1">
    <source>
        <dbReference type="ARBA" id="ARBA00023015"/>
    </source>
</evidence>
<proteinExistence type="predicted"/>
<dbReference type="BioCyc" id="TASI1091495:G13GE-828-MONOMER"/>
<protein>
    <submittedName>
        <fullName evidence="5">Putative transcriptional regulator</fullName>
    </submittedName>
</protein>
<dbReference type="PROSITE" id="PS50995">
    <property type="entry name" value="HTH_MARR_2"/>
    <property type="match status" value="1"/>
</dbReference>
<evidence type="ECO:0000256" key="2">
    <source>
        <dbReference type="ARBA" id="ARBA00023125"/>
    </source>
</evidence>
<dbReference type="RefSeq" id="WP_015551698.1">
    <property type="nucleotide sequence ID" value="NC_021033.1"/>
</dbReference>
<sequence>MDEIDNYLIVCLRFNLHFLNKRIQKVAKKQNLALNEFDLLHLLYCNGEIGVTELKKWIPIGPSYVDIILKKLLVGGYVDRRRNPTDRREVLFKLSEQGMFVMDSLIVDYQKSIAKSFAILTEDDKYNLVNLLKKLGRGYDL</sequence>
<dbReference type="InterPro" id="IPR036390">
    <property type="entry name" value="WH_DNA-bd_sf"/>
</dbReference>
<dbReference type="PANTHER" id="PTHR42756">
    <property type="entry name" value="TRANSCRIPTIONAL REGULATOR, MARR"/>
    <property type="match status" value="1"/>
</dbReference>
<evidence type="ECO:0000256" key="3">
    <source>
        <dbReference type="ARBA" id="ARBA00023163"/>
    </source>
</evidence>
<feature type="domain" description="HTH marR-type" evidence="4">
    <location>
        <begin position="1"/>
        <end position="137"/>
    </location>
</feature>
<dbReference type="KEGG" id="tat:KUM_0830"/>
<dbReference type="AlphaFoldDB" id="I7IBY7"/>
<evidence type="ECO:0000259" key="4">
    <source>
        <dbReference type="PROSITE" id="PS50995"/>
    </source>
</evidence>
<keyword evidence="2" id="KW-0238">DNA-binding</keyword>
<dbReference type="SMART" id="SM00347">
    <property type="entry name" value="HTH_MARR"/>
    <property type="match status" value="1"/>
</dbReference>
<dbReference type="GO" id="GO:0003700">
    <property type="term" value="F:DNA-binding transcription factor activity"/>
    <property type="evidence" value="ECO:0007669"/>
    <property type="project" value="InterPro"/>
</dbReference>
<dbReference type="SUPFAM" id="SSF46785">
    <property type="entry name" value="Winged helix' DNA-binding domain"/>
    <property type="match status" value="1"/>
</dbReference>
<organism evidence="5">
    <name type="scientific">Taylorella asinigenitalis 14/45</name>
    <dbReference type="NCBI Taxonomy" id="1091495"/>
    <lineage>
        <taxon>Bacteria</taxon>
        <taxon>Pseudomonadati</taxon>
        <taxon>Pseudomonadota</taxon>
        <taxon>Betaproteobacteria</taxon>
        <taxon>Burkholderiales</taxon>
        <taxon>Alcaligenaceae</taxon>
        <taxon>Taylorella</taxon>
    </lineage>
</organism>
<dbReference type="PANTHER" id="PTHR42756:SF1">
    <property type="entry name" value="TRANSCRIPTIONAL REPRESSOR OF EMRAB OPERON"/>
    <property type="match status" value="1"/>
</dbReference>
<dbReference type="EMBL" id="HE681424">
    <property type="protein sequence ID" value="CCG19622.1"/>
    <property type="molecule type" value="Genomic_DNA"/>
</dbReference>
<dbReference type="InterPro" id="IPR036388">
    <property type="entry name" value="WH-like_DNA-bd_sf"/>
</dbReference>
<reference evidence="5" key="1">
    <citation type="journal article" date="2012" name="Vet. Microbiol.">
        <title>Comparative genomic analyses of the Taylorellae.</title>
        <authorList>
            <person name="Hauser H."/>
            <person name="Richter D.C."/>
            <person name="van Tonder A."/>
            <person name="Clark L."/>
            <person name="Preston A."/>
        </authorList>
    </citation>
    <scope>NUCLEOTIDE SEQUENCE</scope>
    <source>
        <strain evidence="5">14/45</strain>
    </source>
</reference>
<dbReference type="Gene3D" id="1.10.10.10">
    <property type="entry name" value="Winged helix-like DNA-binding domain superfamily/Winged helix DNA-binding domain"/>
    <property type="match status" value="1"/>
</dbReference>
<accession>I7IBY7</accession>
<dbReference type="InterPro" id="IPR000835">
    <property type="entry name" value="HTH_MarR-typ"/>
</dbReference>